<feature type="compositionally biased region" description="Polar residues" evidence="1">
    <location>
        <begin position="10"/>
        <end position="20"/>
    </location>
</feature>
<evidence type="ECO:0000313" key="2">
    <source>
        <dbReference type="EMBL" id="KAJ6262118.1"/>
    </source>
</evidence>
<proteinExistence type="predicted"/>
<dbReference type="AlphaFoldDB" id="A0AAD6NMD2"/>
<evidence type="ECO:0000313" key="3">
    <source>
        <dbReference type="Proteomes" id="UP001221413"/>
    </source>
</evidence>
<dbReference type="EMBL" id="JAQGDS010000003">
    <property type="protein sequence ID" value="KAJ6262118.1"/>
    <property type="molecule type" value="Genomic_DNA"/>
</dbReference>
<sequence>MCARPHASSLHYTHSPTADAQTECGGLVTMIECRWLCSKRIRRSNIAVIASLQAQVRNLRPSAV</sequence>
<gene>
    <name evidence="2" type="ORF">Dda_2923</name>
</gene>
<dbReference type="Proteomes" id="UP001221413">
    <property type="component" value="Unassembled WGS sequence"/>
</dbReference>
<organism evidence="2 3">
    <name type="scientific">Drechslerella dactyloides</name>
    <name type="common">Nematode-trapping fungus</name>
    <name type="synonym">Arthrobotrys dactyloides</name>
    <dbReference type="NCBI Taxonomy" id="74499"/>
    <lineage>
        <taxon>Eukaryota</taxon>
        <taxon>Fungi</taxon>
        <taxon>Dikarya</taxon>
        <taxon>Ascomycota</taxon>
        <taxon>Pezizomycotina</taxon>
        <taxon>Orbiliomycetes</taxon>
        <taxon>Orbiliales</taxon>
        <taxon>Orbiliaceae</taxon>
        <taxon>Drechslerella</taxon>
    </lineage>
</organism>
<accession>A0AAD6NMD2</accession>
<comment type="caution">
    <text evidence="2">The sequence shown here is derived from an EMBL/GenBank/DDBJ whole genome shotgun (WGS) entry which is preliminary data.</text>
</comment>
<keyword evidence="3" id="KW-1185">Reference proteome</keyword>
<feature type="region of interest" description="Disordered" evidence="1">
    <location>
        <begin position="1"/>
        <end position="20"/>
    </location>
</feature>
<name>A0AAD6NMD2_DREDA</name>
<evidence type="ECO:0000256" key="1">
    <source>
        <dbReference type="SAM" id="MobiDB-lite"/>
    </source>
</evidence>
<reference evidence="2" key="1">
    <citation type="submission" date="2023-01" db="EMBL/GenBank/DDBJ databases">
        <title>The chitinases involved in constricting ring structure development in the nematode-trapping fungus Drechslerella dactyloides.</title>
        <authorList>
            <person name="Wang R."/>
            <person name="Zhang L."/>
            <person name="Tang P."/>
            <person name="Li S."/>
            <person name="Liang L."/>
        </authorList>
    </citation>
    <scope>NUCLEOTIDE SEQUENCE</scope>
    <source>
        <strain evidence="2">YMF1.00031</strain>
    </source>
</reference>
<protein>
    <submittedName>
        <fullName evidence="2">Uncharacterized protein</fullName>
    </submittedName>
</protein>